<gene>
    <name evidence="3" type="ORF">SLOPH_1408</name>
</gene>
<dbReference type="InterPro" id="IPR012976">
    <property type="entry name" value="NOSIC"/>
</dbReference>
<dbReference type="VEuPathDB" id="MicrosporidiaDB:SLOPH_1408"/>
<dbReference type="SUPFAM" id="SSF89124">
    <property type="entry name" value="Nop domain"/>
    <property type="match status" value="1"/>
</dbReference>
<accession>S7XLY6</accession>
<dbReference type="EMBL" id="ATCN01000010">
    <property type="protein sequence ID" value="EPR80109.1"/>
    <property type="molecule type" value="Genomic_DNA"/>
</dbReference>
<dbReference type="Gene3D" id="1.10.246.90">
    <property type="entry name" value="Nop domain"/>
    <property type="match status" value="1"/>
</dbReference>
<dbReference type="PANTHER" id="PTHR10894">
    <property type="entry name" value="NUCLEOLAR PROTEIN 5 NUCLEOLAR PROTEIN NOP5 NOP58"/>
    <property type="match status" value="1"/>
</dbReference>
<dbReference type="InterPro" id="IPR042239">
    <property type="entry name" value="Nop_C"/>
</dbReference>
<dbReference type="HOGENOM" id="CLU_015495_1_0_1"/>
<dbReference type="InterPro" id="IPR045056">
    <property type="entry name" value="Nop56/Nop58"/>
</dbReference>
<comment type="similarity">
    <text evidence="1">Belongs to the NOP5/NOP56 family.</text>
</comment>
<dbReference type="GO" id="GO:0032040">
    <property type="term" value="C:small-subunit processome"/>
    <property type="evidence" value="ECO:0007669"/>
    <property type="project" value="InterPro"/>
</dbReference>
<dbReference type="AlphaFoldDB" id="S7XLY6"/>
<dbReference type="Proteomes" id="UP000014978">
    <property type="component" value="Unassembled WGS sequence"/>
</dbReference>
<dbReference type="FunCoup" id="S7XLY6">
    <property type="interactions" value="327"/>
</dbReference>
<dbReference type="OMA" id="NRMMVLA"/>
<dbReference type="InterPro" id="IPR036070">
    <property type="entry name" value="Nop_dom_sf"/>
</dbReference>
<dbReference type="InterPro" id="IPR002687">
    <property type="entry name" value="Nop_dom"/>
</dbReference>
<evidence type="ECO:0000313" key="4">
    <source>
        <dbReference type="Proteomes" id="UP000014978"/>
    </source>
</evidence>
<name>S7XLY6_SPRLO</name>
<dbReference type="SMART" id="SM00931">
    <property type="entry name" value="NOSIC"/>
    <property type="match status" value="1"/>
</dbReference>
<dbReference type="InParanoid" id="S7XLY6"/>
<proteinExistence type="inferred from homology"/>
<feature type="domain" description="Nop" evidence="2">
    <location>
        <begin position="251"/>
        <end position="367"/>
    </location>
</feature>
<organism evidence="3 4">
    <name type="scientific">Spraguea lophii (strain 42_110)</name>
    <name type="common">Microsporidian parasite</name>
    <dbReference type="NCBI Taxonomy" id="1358809"/>
    <lineage>
        <taxon>Eukaryota</taxon>
        <taxon>Fungi</taxon>
        <taxon>Fungi incertae sedis</taxon>
        <taxon>Microsporidia</taxon>
        <taxon>Spragueidae</taxon>
        <taxon>Spraguea</taxon>
    </lineage>
</organism>
<dbReference type="Gene3D" id="1.10.287.4070">
    <property type="match status" value="1"/>
</dbReference>
<dbReference type="OrthoDB" id="6780543at2759"/>
<protein>
    <submittedName>
        <fullName evidence="3">Nucleolar protein nop5</fullName>
    </submittedName>
</protein>
<dbReference type="GO" id="GO:0030515">
    <property type="term" value="F:snoRNA binding"/>
    <property type="evidence" value="ECO:0007669"/>
    <property type="project" value="InterPro"/>
</dbReference>
<dbReference type="Pfam" id="PF01798">
    <property type="entry name" value="Nop"/>
    <property type="match status" value="1"/>
</dbReference>
<evidence type="ECO:0000256" key="1">
    <source>
        <dbReference type="ARBA" id="ARBA00009211"/>
    </source>
</evidence>
<comment type="caution">
    <text evidence="3">The sequence shown here is derived from an EMBL/GenBank/DDBJ whole genome shotgun (WGS) entry which is preliminary data.</text>
</comment>
<keyword evidence="4" id="KW-1185">Reference proteome</keyword>
<sequence>MILYETTSGIALVAPPTSIIAFYQYQDPQESLSSTKLLRNGELTDEIINFIKKNIKEEELQVNDTRLQTFLKDKLSNKISFIKNIREIKENVEIPISAKDSQRTTLFIAHKLALEDIKLSTDKIDKVIIQGINLLEDLDRDINIHVMKIKEWYSFHFPELQNVVEDNKAYLMSVKTIKRKDDWNEEVKNNLKDILNEKKILQIENLINKSMGTDMDKIDIEKICNQVESILNSWNYRKEMEEYIKERMRILAPNLSILLGEIIGAKLIAKAGSLFNLANTPASTLQILGAEKALFNALRTNSNTPKFGIIYHSPLLSNTPTDIKGKVARMLAAKASIAVRVDFYGGKSDIGSKFLEYLNNRIKSLENSFKGEKGKEKMQKKKIK</sequence>
<dbReference type="STRING" id="1358809.S7XLY6"/>
<dbReference type="PROSITE" id="PS51358">
    <property type="entry name" value="NOP"/>
    <property type="match status" value="1"/>
</dbReference>
<evidence type="ECO:0000259" key="2">
    <source>
        <dbReference type="PROSITE" id="PS51358"/>
    </source>
</evidence>
<dbReference type="GO" id="GO:0031428">
    <property type="term" value="C:box C/D methylation guide snoRNP complex"/>
    <property type="evidence" value="ECO:0007669"/>
    <property type="project" value="InterPro"/>
</dbReference>
<reference evidence="4" key="1">
    <citation type="journal article" date="2013" name="PLoS Genet.">
        <title>The genome of Spraguea lophii and the basis of host-microsporidian interactions.</title>
        <authorList>
            <person name="Campbell S.E."/>
            <person name="Williams T.A."/>
            <person name="Yousuf A."/>
            <person name="Soanes D.M."/>
            <person name="Paszkiewicz K.H."/>
            <person name="Williams B.A.P."/>
        </authorList>
    </citation>
    <scope>NUCLEOTIDE SEQUENCE [LARGE SCALE GENOMIC DNA]</scope>
    <source>
        <strain evidence="4">42_110</strain>
    </source>
</reference>
<dbReference type="PANTHER" id="PTHR10894:SF0">
    <property type="entry name" value="NUCLEOLAR PROTEIN 56"/>
    <property type="match status" value="1"/>
</dbReference>
<evidence type="ECO:0000313" key="3">
    <source>
        <dbReference type="EMBL" id="EPR80109.1"/>
    </source>
</evidence>